<keyword evidence="3" id="KW-1185">Reference proteome</keyword>
<name>A0ABX6P613_9BURK</name>
<dbReference type="InterPro" id="IPR032466">
    <property type="entry name" value="Metal_Hydrolase"/>
</dbReference>
<reference evidence="2 3" key="2">
    <citation type="submission" date="2020-05" db="EMBL/GenBank/DDBJ databases">
        <authorList>
            <person name="Khan S.A."/>
            <person name="Jeon C.O."/>
            <person name="Chun B.H."/>
        </authorList>
    </citation>
    <scope>NUCLEOTIDE SEQUENCE [LARGE SCALE GENOMIC DNA]</scope>
    <source>
        <strain evidence="2 3">H242</strain>
    </source>
</reference>
<organism evidence="2 3">
    <name type="scientific">Ramlibacter terrae</name>
    <dbReference type="NCBI Taxonomy" id="2732511"/>
    <lineage>
        <taxon>Bacteria</taxon>
        <taxon>Pseudomonadati</taxon>
        <taxon>Pseudomonadota</taxon>
        <taxon>Betaproteobacteria</taxon>
        <taxon>Burkholderiales</taxon>
        <taxon>Comamonadaceae</taxon>
        <taxon>Ramlibacter</taxon>
    </lineage>
</organism>
<dbReference type="Pfam" id="PF07969">
    <property type="entry name" value="Amidohydro_3"/>
    <property type="match status" value="1"/>
</dbReference>
<gene>
    <name evidence="2" type="ORF">HK414_26210</name>
</gene>
<dbReference type="SUPFAM" id="SSF51338">
    <property type="entry name" value="Composite domain of metallo-dependent hydrolases"/>
    <property type="match status" value="1"/>
</dbReference>
<reference evidence="2 3" key="1">
    <citation type="submission" date="2020-05" db="EMBL/GenBank/DDBJ databases">
        <title>Ramlibacter rhizophilus sp. nov., isolated from rhizosphere soil of national flower Mugunghwa from South Korea.</title>
        <authorList>
            <person name="Zheng-Fei Y."/>
            <person name="Huan T."/>
        </authorList>
    </citation>
    <scope>NUCLEOTIDE SEQUENCE [LARGE SCALE GENOMIC DNA]</scope>
    <source>
        <strain evidence="2 3">H242</strain>
    </source>
</reference>
<dbReference type="InterPro" id="IPR013108">
    <property type="entry name" value="Amidohydro_3"/>
</dbReference>
<evidence type="ECO:0000259" key="1">
    <source>
        <dbReference type="Pfam" id="PF07969"/>
    </source>
</evidence>
<dbReference type="Proteomes" id="UP000500826">
    <property type="component" value="Chromosome"/>
</dbReference>
<dbReference type="SUPFAM" id="SSF51556">
    <property type="entry name" value="Metallo-dependent hydrolases"/>
    <property type="match status" value="1"/>
</dbReference>
<feature type="domain" description="Amidohydrolase 3" evidence="1">
    <location>
        <begin position="3"/>
        <end position="118"/>
    </location>
</feature>
<dbReference type="InterPro" id="IPR011059">
    <property type="entry name" value="Metal-dep_hydrolase_composite"/>
</dbReference>
<dbReference type="EMBL" id="CP053418">
    <property type="protein sequence ID" value="QJW85524.1"/>
    <property type="molecule type" value="Genomic_DNA"/>
</dbReference>
<dbReference type="Gene3D" id="3.20.20.140">
    <property type="entry name" value="Metal-dependent hydrolases"/>
    <property type="match status" value="1"/>
</dbReference>
<dbReference type="Gene3D" id="2.30.40.10">
    <property type="entry name" value="Urease, subunit C, domain 1"/>
    <property type="match status" value="1"/>
</dbReference>
<dbReference type="PANTHER" id="PTHR22642">
    <property type="entry name" value="IMIDAZOLONEPROPIONASE"/>
    <property type="match status" value="1"/>
</dbReference>
<dbReference type="PANTHER" id="PTHR22642:SF2">
    <property type="entry name" value="PROTEIN LONG AFTER FAR-RED 3"/>
    <property type="match status" value="1"/>
</dbReference>
<protein>
    <submittedName>
        <fullName evidence="2">Amidohydrolase family protein</fullName>
    </submittedName>
</protein>
<accession>A0ABX6P613</accession>
<sequence>MDYLSPAKQLFELGVPVAAGTDAVPYNPLFCMWAMTTRRERLTGRVMGEGGIASNEVALRLLTRGGAYLSFEENEKGQLVPGHHADIAVLSGDPLATKGDALRDLSCRATMVGGRWVHQ</sequence>
<proteinExistence type="predicted"/>
<evidence type="ECO:0000313" key="2">
    <source>
        <dbReference type="EMBL" id="QJW85524.1"/>
    </source>
</evidence>
<evidence type="ECO:0000313" key="3">
    <source>
        <dbReference type="Proteomes" id="UP000500826"/>
    </source>
</evidence>